<dbReference type="Proteomes" id="UP000761380">
    <property type="component" value="Unassembled WGS sequence"/>
</dbReference>
<name>A0A928A1K9_SELRU</name>
<dbReference type="InterPro" id="IPR011013">
    <property type="entry name" value="Gal_mutarotase_sf_dom"/>
</dbReference>
<gene>
    <name evidence="1" type="ORF">E7201_07115</name>
</gene>
<organism evidence="1 2">
    <name type="scientific">Selenomonas ruminantium</name>
    <dbReference type="NCBI Taxonomy" id="971"/>
    <lineage>
        <taxon>Bacteria</taxon>
        <taxon>Bacillati</taxon>
        <taxon>Bacillota</taxon>
        <taxon>Negativicutes</taxon>
        <taxon>Selenomonadales</taxon>
        <taxon>Selenomonadaceae</taxon>
        <taxon>Selenomonas</taxon>
    </lineage>
</organism>
<proteinExistence type="predicted"/>
<dbReference type="InterPro" id="IPR037481">
    <property type="entry name" value="LacX"/>
</dbReference>
<dbReference type="CDD" id="cd09024">
    <property type="entry name" value="Aldose_epim_lacX"/>
    <property type="match status" value="1"/>
</dbReference>
<dbReference type="EMBL" id="SVBY01000044">
    <property type="protein sequence ID" value="MBE6092917.1"/>
    <property type="molecule type" value="Genomic_DNA"/>
</dbReference>
<evidence type="ECO:0000313" key="1">
    <source>
        <dbReference type="EMBL" id="MBE6092917.1"/>
    </source>
</evidence>
<dbReference type="GO" id="GO:0005975">
    <property type="term" value="P:carbohydrate metabolic process"/>
    <property type="evidence" value="ECO:0007669"/>
    <property type="project" value="InterPro"/>
</dbReference>
<dbReference type="PANTHER" id="PTHR11122:SF13">
    <property type="entry name" value="GLUCOSE-6-PHOSPHATE 1-EPIMERASE"/>
    <property type="match status" value="1"/>
</dbReference>
<comment type="caution">
    <text evidence="1">The sequence shown here is derived from an EMBL/GenBank/DDBJ whole genome shotgun (WGS) entry which is preliminary data.</text>
</comment>
<dbReference type="AlphaFoldDB" id="A0A928A1K9"/>
<dbReference type="InterPro" id="IPR014718">
    <property type="entry name" value="GH-type_carb-bd"/>
</dbReference>
<dbReference type="Pfam" id="PF01263">
    <property type="entry name" value="Aldose_epim"/>
    <property type="match status" value="1"/>
</dbReference>
<dbReference type="InterPro" id="IPR008183">
    <property type="entry name" value="Aldose_1/G6P_1-epimerase"/>
</dbReference>
<dbReference type="GO" id="GO:0016853">
    <property type="term" value="F:isomerase activity"/>
    <property type="evidence" value="ECO:0007669"/>
    <property type="project" value="InterPro"/>
</dbReference>
<reference evidence="1" key="1">
    <citation type="submission" date="2019-04" db="EMBL/GenBank/DDBJ databases">
        <title>Evolution of Biomass-Degrading Anaerobic Consortia Revealed by Metagenomics.</title>
        <authorList>
            <person name="Peng X."/>
        </authorList>
    </citation>
    <scope>NUCLEOTIDE SEQUENCE</scope>
    <source>
        <strain evidence="1">SIG240</strain>
    </source>
</reference>
<evidence type="ECO:0000313" key="2">
    <source>
        <dbReference type="Proteomes" id="UP000761380"/>
    </source>
</evidence>
<dbReference type="PANTHER" id="PTHR11122">
    <property type="entry name" value="APOSPORY-ASSOCIATED PROTEIN C-RELATED"/>
    <property type="match status" value="1"/>
</dbReference>
<dbReference type="GO" id="GO:0030246">
    <property type="term" value="F:carbohydrate binding"/>
    <property type="evidence" value="ECO:0007669"/>
    <property type="project" value="InterPro"/>
</dbReference>
<dbReference type="SUPFAM" id="SSF74650">
    <property type="entry name" value="Galactose mutarotase-like"/>
    <property type="match status" value="1"/>
</dbReference>
<dbReference type="Gene3D" id="2.70.98.10">
    <property type="match status" value="1"/>
</dbReference>
<sequence>MLYSLENDQLCVQVRSYGAELRSIKERADETEYLWDGNPTWWKYSSPVLFPIVGKLQDGKYRVDGQEYELPGHGFGRISEYELVKREQDYIEFALKWSEDTLNVYPWKFQLNIAYALKDNEVEVIWKVRNLDDKEMIYSIGAHTAFRCPLVQGEEFSDYYLSFNQAEDNVNMPLNDKGQFLTTPGQAHLQGQTLDLNYEMFKGDALAYKALKSDEVTICSHKSAKKITMSAKDYPFWGFWTPAQGGAPFLCLEPWQGHADYEGFSGEFKDREGSLTLAAGETQSFHYTIKIGC</sequence>
<accession>A0A928A1K9</accession>
<protein>
    <submittedName>
        <fullName evidence="1">Aldose 1-epimerase family protein</fullName>
    </submittedName>
</protein>